<name>A0ABY5NWK7_9ENTE</name>
<dbReference type="RefSeq" id="WP_257701591.1">
    <property type="nucleotide sequence ID" value="NZ_CP102451.1"/>
</dbReference>
<accession>A0ABY5NWK7</accession>
<protein>
    <submittedName>
        <fullName evidence="1">Uncharacterized protein</fullName>
    </submittedName>
</protein>
<sequence>MFKLMYIPKQYRGFDYGTMIEQQANCLQVLQDRVQDKLQEIDKVMLQAQSVHKKNCEIQSNLLKTLGNLNKCSKEELKELQLLTENYMKLAINKGE</sequence>
<reference evidence="1" key="2">
    <citation type="submission" date="2022-08" db="EMBL/GenBank/DDBJ databases">
        <authorList>
            <person name="Poehlein A."/>
            <person name="Guzman J."/>
            <person name="Daniel R."/>
            <person name="Vilcinskas A."/>
        </authorList>
    </citation>
    <scope>NUCLEOTIDE SEQUENCE</scope>
    <source>
        <strain evidence="1">G314FT</strain>
    </source>
</reference>
<dbReference type="Proteomes" id="UP001058273">
    <property type="component" value="Chromosome"/>
</dbReference>
<evidence type="ECO:0000313" key="1">
    <source>
        <dbReference type="EMBL" id="UUV97989.1"/>
    </source>
</evidence>
<reference evidence="1" key="1">
    <citation type="submission" date="2022-08" db="EMBL/GenBank/DDBJ databases">
        <title>Genome sequence of Vagococcus luciliae DSM 112651.</title>
        <authorList>
            <person name="Juan G."/>
            <person name="Anja P."/>
            <person name="Rolf D."/>
            <person name="Kampfer P."/>
            <person name="Vilcinskas A."/>
        </authorList>
    </citation>
    <scope>NUCLEOTIDE SEQUENCE</scope>
    <source>
        <strain evidence="1">G314FT</strain>
    </source>
</reference>
<evidence type="ECO:0000313" key="2">
    <source>
        <dbReference type="Proteomes" id="UP001058273"/>
    </source>
</evidence>
<gene>
    <name evidence="1" type="ORF">G314FT_00800</name>
</gene>
<organism evidence="1 2">
    <name type="scientific">Vagococcus luciliae</name>
    <dbReference type="NCBI Taxonomy" id="2920380"/>
    <lineage>
        <taxon>Bacteria</taxon>
        <taxon>Bacillati</taxon>
        <taxon>Bacillota</taxon>
        <taxon>Bacilli</taxon>
        <taxon>Lactobacillales</taxon>
        <taxon>Enterococcaceae</taxon>
        <taxon>Vagococcus</taxon>
    </lineage>
</organism>
<proteinExistence type="predicted"/>
<keyword evidence="2" id="KW-1185">Reference proteome</keyword>
<dbReference type="EMBL" id="CP102451">
    <property type="protein sequence ID" value="UUV97989.1"/>
    <property type="molecule type" value="Genomic_DNA"/>
</dbReference>